<evidence type="ECO:0000313" key="3">
    <source>
        <dbReference type="Proteomes" id="UP000198577"/>
    </source>
</evidence>
<dbReference type="AlphaFoldDB" id="A0A1I5XUY3"/>
<dbReference type="STRING" id="937334.SAMN05444406_1314"/>
<proteinExistence type="predicted"/>
<accession>A0A1I5XUY3</accession>
<reference evidence="2 3" key="1">
    <citation type="submission" date="2016-10" db="EMBL/GenBank/DDBJ databases">
        <authorList>
            <person name="de Groot N.N."/>
        </authorList>
    </citation>
    <scope>NUCLEOTIDE SEQUENCE [LARGE SCALE GENOMIC DNA]</scope>
    <source>
        <strain evidence="2 3">DSM 20678</strain>
    </source>
</reference>
<keyword evidence="1" id="KW-1133">Transmembrane helix</keyword>
<evidence type="ECO:0000256" key="1">
    <source>
        <dbReference type="SAM" id="Phobius"/>
    </source>
</evidence>
<gene>
    <name evidence="2" type="ORF">SAMN05444406_1314</name>
</gene>
<dbReference type="RefSeq" id="WP_025748299.1">
    <property type="nucleotide sequence ID" value="NZ_FOXR01000031.1"/>
</dbReference>
<feature type="transmembrane region" description="Helical" evidence="1">
    <location>
        <begin position="43"/>
        <end position="63"/>
    </location>
</feature>
<name>A0A1I5XUY3_9FIRM</name>
<dbReference type="OrthoDB" id="2356457at2"/>
<keyword evidence="1" id="KW-0812">Transmembrane</keyword>
<keyword evidence="1" id="KW-0472">Membrane</keyword>
<protein>
    <submittedName>
        <fullName evidence="2">Uncharacterized protein</fullName>
    </submittedName>
</protein>
<keyword evidence="3" id="KW-1185">Reference proteome</keyword>
<dbReference type="Proteomes" id="UP000198577">
    <property type="component" value="Unassembled WGS sequence"/>
</dbReference>
<organism evidence="2 3">
    <name type="scientific">Caldicoprobacter faecalis</name>
    <dbReference type="NCBI Taxonomy" id="937334"/>
    <lineage>
        <taxon>Bacteria</taxon>
        <taxon>Bacillati</taxon>
        <taxon>Bacillota</taxon>
        <taxon>Clostridia</taxon>
        <taxon>Caldicoprobacterales</taxon>
        <taxon>Caldicoprobacteraceae</taxon>
        <taxon>Caldicoprobacter</taxon>
    </lineage>
</organism>
<evidence type="ECO:0000313" key="2">
    <source>
        <dbReference type="EMBL" id="SFQ35690.1"/>
    </source>
</evidence>
<dbReference type="EMBL" id="FOXR01000031">
    <property type="protein sequence ID" value="SFQ35690.1"/>
    <property type="molecule type" value="Genomic_DNA"/>
</dbReference>
<sequence>MNRDIYRAAIDNVQFSQDLSTKVLNYLMSQPQKRAMTIKAKPTIATLAVVTCVLFLVFCIPLFSKGNSDFELKNSRGNVRVKYVDNVPDSALRSLSDLAWLTEEELFHKRNTSIFKGTVEEIRNIRIDFNGSTEYRAIAKIKIDKVYRGDESAGQVVSVLLPCPVGTGLWIEDTDVISAMRVGMTGIFMPIKYDDTSYWEQNDTKLFLSDIAEYGFLDGMRYAFLASDDKGVIFDRYSYPSIAAANSLDEIEQYVVQMLNINR</sequence>